<gene>
    <name evidence="4" type="ORF">P0M35_07500</name>
</gene>
<evidence type="ECO:0000313" key="4">
    <source>
        <dbReference type="EMBL" id="MDF1611991.1"/>
    </source>
</evidence>
<dbReference type="Proteomes" id="UP001221302">
    <property type="component" value="Unassembled WGS sequence"/>
</dbReference>
<dbReference type="Gene3D" id="1.10.3130.10">
    <property type="entry name" value="serine acetyltransferase, domain 1"/>
    <property type="match status" value="1"/>
</dbReference>
<dbReference type="EMBL" id="JARGDL010000008">
    <property type="protein sequence ID" value="MDF1611991.1"/>
    <property type="molecule type" value="Genomic_DNA"/>
</dbReference>
<name>A0AAE3NXP6_9BACT</name>
<evidence type="ECO:0000256" key="1">
    <source>
        <dbReference type="ARBA" id="ARBA00022605"/>
    </source>
</evidence>
<dbReference type="PANTHER" id="PTHR42811">
    <property type="entry name" value="SERINE ACETYLTRANSFERASE"/>
    <property type="match status" value="1"/>
</dbReference>
<dbReference type="GO" id="GO:0008652">
    <property type="term" value="P:amino acid biosynthetic process"/>
    <property type="evidence" value="ECO:0007669"/>
    <property type="project" value="UniProtKB-KW"/>
</dbReference>
<evidence type="ECO:0000256" key="3">
    <source>
        <dbReference type="ARBA" id="ARBA00023315"/>
    </source>
</evidence>
<sequence>MKLLNHNNYMHFAKEILEKRKTHFYNAPLKNESIMFLENIITFLFPHFSNKTYYYEEDIISKIQLLKRDLIDLLNLLNNHFEKDVENIATKFIEQLPDLHSILWKDAEFIFNGDPAAENIDEVILAYPGFMAILIYRISHLLYQLEVPIIPRILTEHAHQITGIDIHPGAKIDSPFFIDHGTGVVIGETTIIGKNVKIYQGVTLGALSVDKSQRKKKRHPTIEDDVIIYAQAVILGGNTIIGKNSIIGGNTWITESVPPNSIVYHKNEIRVRSTENINNNYDFII</sequence>
<dbReference type="GO" id="GO:0016746">
    <property type="term" value="F:acyltransferase activity"/>
    <property type="evidence" value="ECO:0007669"/>
    <property type="project" value="UniProtKB-KW"/>
</dbReference>
<evidence type="ECO:0000313" key="5">
    <source>
        <dbReference type="Proteomes" id="UP001221302"/>
    </source>
</evidence>
<dbReference type="InterPro" id="IPR042122">
    <property type="entry name" value="Ser_AcTrfase_N_sf"/>
</dbReference>
<dbReference type="SUPFAM" id="SSF51161">
    <property type="entry name" value="Trimeric LpxA-like enzymes"/>
    <property type="match status" value="1"/>
</dbReference>
<evidence type="ECO:0000256" key="2">
    <source>
        <dbReference type="ARBA" id="ARBA00022679"/>
    </source>
</evidence>
<dbReference type="RefSeq" id="WP_321535759.1">
    <property type="nucleotide sequence ID" value="NZ_JARGDL010000008.1"/>
</dbReference>
<dbReference type="InterPro" id="IPR045304">
    <property type="entry name" value="LbH_SAT"/>
</dbReference>
<reference evidence="4" key="1">
    <citation type="submission" date="2023-03" db="EMBL/GenBank/DDBJ databases">
        <title>Stygiobacter electus gen. nov., sp. nov., facultatively anaerobic thermotolerant bacterium of the class Ignavibacteria from a well of Yessentuki mineral water deposit.</title>
        <authorList>
            <person name="Podosokorskaya O.A."/>
            <person name="Elcheninov A.G."/>
            <person name="Petrova N.F."/>
            <person name="Zavarzina D.G."/>
            <person name="Kublanov I.V."/>
            <person name="Merkel A.Y."/>
        </authorList>
    </citation>
    <scope>NUCLEOTIDE SEQUENCE</scope>
    <source>
        <strain evidence="4">09-Me</strain>
    </source>
</reference>
<accession>A0AAE3NXP6</accession>
<keyword evidence="2" id="KW-0808">Transferase</keyword>
<dbReference type="AlphaFoldDB" id="A0AAE3NXP6"/>
<keyword evidence="3" id="KW-0012">Acyltransferase</keyword>
<protein>
    <submittedName>
        <fullName evidence="4">Serine acetyltransferase</fullName>
    </submittedName>
</protein>
<dbReference type="InterPro" id="IPR053376">
    <property type="entry name" value="Serine_acetyltransferase"/>
</dbReference>
<proteinExistence type="predicted"/>
<dbReference type="Gene3D" id="2.160.10.10">
    <property type="entry name" value="Hexapeptide repeat proteins"/>
    <property type="match status" value="1"/>
</dbReference>
<comment type="caution">
    <text evidence="4">The sequence shown here is derived from an EMBL/GenBank/DDBJ whole genome shotgun (WGS) entry which is preliminary data.</text>
</comment>
<dbReference type="CDD" id="cd03354">
    <property type="entry name" value="LbH_SAT"/>
    <property type="match status" value="1"/>
</dbReference>
<keyword evidence="5" id="KW-1185">Reference proteome</keyword>
<organism evidence="4 5">
    <name type="scientific">Stygiobacter electus</name>
    <dbReference type="NCBI Taxonomy" id="3032292"/>
    <lineage>
        <taxon>Bacteria</taxon>
        <taxon>Pseudomonadati</taxon>
        <taxon>Ignavibacteriota</taxon>
        <taxon>Ignavibacteria</taxon>
        <taxon>Ignavibacteriales</taxon>
        <taxon>Melioribacteraceae</taxon>
        <taxon>Stygiobacter</taxon>
    </lineage>
</organism>
<dbReference type="NCBIfam" id="NF041874">
    <property type="entry name" value="EPS_EpsC"/>
    <property type="match status" value="1"/>
</dbReference>
<dbReference type="InterPro" id="IPR011004">
    <property type="entry name" value="Trimer_LpxA-like_sf"/>
</dbReference>
<keyword evidence="1" id="KW-0028">Amino-acid biosynthesis</keyword>